<keyword evidence="5" id="KW-1185">Reference proteome</keyword>
<dbReference type="RefSeq" id="WP_164694682.1">
    <property type="nucleotide sequence ID" value="NZ_JAAIKB010000004.1"/>
</dbReference>
<reference evidence="4 5" key="2">
    <citation type="submission" date="2020-03" db="EMBL/GenBank/DDBJ databases">
        <title>Roseomonas stagni sp. nov., isolated from pond water in Japan.</title>
        <authorList>
            <person name="Furuhata K."/>
            <person name="Miyamoto H."/>
            <person name="Goto K."/>
        </authorList>
    </citation>
    <scope>NUCLEOTIDE SEQUENCE [LARGE SCALE GENOMIC DNA]</scope>
    <source>
        <strain evidence="4 5">PeD5</strain>
    </source>
</reference>
<evidence type="ECO:0000259" key="3">
    <source>
        <dbReference type="PROSITE" id="PS51387"/>
    </source>
</evidence>
<dbReference type="GO" id="GO:0071949">
    <property type="term" value="F:FAD binding"/>
    <property type="evidence" value="ECO:0007669"/>
    <property type="project" value="InterPro"/>
</dbReference>
<dbReference type="SUPFAM" id="SSF55103">
    <property type="entry name" value="FAD-linked oxidases, C-terminal domain"/>
    <property type="match status" value="1"/>
</dbReference>
<evidence type="ECO:0000313" key="5">
    <source>
        <dbReference type="Proteomes" id="UP000475385"/>
    </source>
</evidence>
<dbReference type="GO" id="GO:1903457">
    <property type="term" value="P:lactate catabolic process"/>
    <property type="evidence" value="ECO:0007669"/>
    <property type="project" value="TreeGrafter"/>
</dbReference>
<evidence type="ECO:0000256" key="2">
    <source>
        <dbReference type="ARBA" id="ARBA00022827"/>
    </source>
</evidence>
<protein>
    <submittedName>
        <fullName evidence="4">FAD-binding oxidoreductase</fullName>
    </submittedName>
</protein>
<dbReference type="EMBL" id="JAAIKB010000004">
    <property type="protein sequence ID" value="NGM20779.1"/>
    <property type="molecule type" value="Genomic_DNA"/>
</dbReference>
<dbReference type="GO" id="GO:0008720">
    <property type="term" value="F:D-lactate dehydrogenase (NAD+) activity"/>
    <property type="evidence" value="ECO:0007669"/>
    <property type="project" value="TreeGrafter"/>
</dbReference>
<dbReference type="InterPro" id="IPR016166">
    <property type="entry name" value="FAD-bd_PCMH"/>
</dbReference>
<comment type="caution">
    <text evidence="4">The sequence shown here is derived from an EMBL/GenBank/DDBJ whole genome shotgun (WGS) entry which is preliminary data.</text>
</comment>
<dbReference type="Proteomes" id="UP000475385">
    <property type="component" value="Unassembled WGS sequence"/>
</dbReference>
<dbReference type="PANTHER" id="PTHR11748:SF119">
    <property type="entry name" value="D-2-HYDROXYGLUTARATE DEHYDROGENASE"/>
    <property type="match status" value="1"/>
</dbReference>
<dbReference type="PROSITE" id="PS51387">
    <property type="entry name" value="FAD_PCMH"/>
    <property type="match status" value="1"/>
</dbReference>
<dbReference type="Pfam" id="PF01565">
    <property type="entry name" value="FAD_binding_4"/>
    <property type="match status" value="1"/>
</dbReference>
<evidence type="ECO:0000256" key="1">
    <source>
        <dbReference type="ARBA" id="ARBA00022630"/>
    </source>
</evidence>
<keyword evidence="2" id="KW-0274">FAD</keyword>
<dbReference type="Gene3D" id="3.30.465.10">
    <property type="match status" value="1"/>
</dbReference>
<dbReference type="InterPro" id="IPR036318">
    <property type="entry name" value="FAD-bd_PCMH-like_sf"/>
</dbReference>
<organism evidence="4 5">
    <name type="scientific">Falsiroseomonas algicola</name>
    <dbReference type="NCBI Taxonomy" id="2716930"/>
    <lineage>
        <taxon>Bacteria</taxon>
        <taxon>Pseudomonadati</taxon>
        <taxon>Pseudomonadota</taxon>
        <taxon>Alphaproteobacteria</taxon>
        <taxon>Acetobacterales</taxon>
        <taxon>Roseomonadaceae</taxon>
        <taxon>Falsiroseomonas</taxon>
    </lineage>
</organism>
<feature type="domain" description="FAD-binding PCMH-type" evidence="3">
    <location>
        <begin position="42"/>
        <end position="214"/>
    </location>
</feature>
<gene>
    <name evidence="4" type="ORF">G3576_12210</name>
</gene>
<reference evidence="4 5" key="1">
    <citation type="submission" date="2020-02" db="EMBL/GenBank/DDBJ databases">
        <authorList>
            <person name="Kim H.M."/>
            <person name="Jeon C.O."/>
        </authorList>
    </citation>
    <scope>NUCLEOTIDE SEQUENCE [LARGE SCALE GENOMIC DNA]</scope>
    <source>
        <strain evidence="4 5">PeD5</strain>
    </source>
</reference>
<evidence type="ECO:0000313" key="4">
    <source>
        <dbReference type="EMBL" id="NGM20779.1"/>
    </source>
</evidence>
<proteinExistence type="predicted"/>
<dbReference type="InterPro" id="IPR016164">
    <property type="entry name" value="FAD-linked_Oxase-like_C"/>
</dbReference>
<keyword evidence="1" id="KW-0285">Flavoprotein</keyword>
<dbReference type="SUPFAM" id="SSF56176">
    <property type="entry name" value="FAD-binding/transporter-associated domain-like"/>
    <property type="match status" value="1"/>
</dbReference>
<accession>A0A6M1LLA0</accession>
<sequence>MPDIAALLQEIADVPHSADPAVVRAKSRDMYAISPLLRKALRGREAEAVVSPRDNHELRAVMRWAVRHRIPLTPRGGGTANYGQSVPLAGGAMLDMTGYTGVVAVSDTNVRVRSGTLMGEIDEVLRAHGKELRIHPSTRSDSTIGGFIGGGSGGMGSCRWGMLRDPGNITAIQVMSVEAEPRLEELRGVDTLLVQHAYGTNGVMTELELPLAPAEAWKEAVVAFPDFMDAARFGIAFAAHPDIARKLASVQEWPVPRLMKNLGDIVPEGHSMAMVMVAGRHLAEFRALVAMHGGRVVTCVAEGRGRYGAPLYEFAFGHALRQIQKHQPRTTVLQGMFPPQELEASVARLHDAMRGVGPLRFEIFYSQGQLVGMGSPYVVFESEAQLAGLVDQMQALGMNVANSHTTGVRAVGIKAIDERDAAFKRAMDPHGLLNPGKLGLEEKESAAVTTLATKGWATKRPAA</sequence>
<dbReference type="PANTHER" id="PTHR11748">
    <property type="entry name" value="D-LACTATE DEHYDROGENASE"/>
    <property type="match status" value="1"/>
</dbReference>
<dbReference type="AlphaFoldDB" id="A0A6M1LLA0"/>
<name>A0A6M1LLA0_9PROT</name>
<dbReference type="InterPro" id="IPR016169">
    <property type="entry name" value="FAD-bd_PCMH_sub2"/>
</dbReference>
<dbReference type="InterPro" id="IPR006094">
    <property type="entry name" value="Oxid_FAD_bind_N"/>
</dbReference>
<dbReference type="GO" id="GO:0004458">
    <property type="term" value="F:D-lactate dehydrogenase (cytochrome) activity"/>
    <property type="evidence" value="ECO:0007669"/>
    <property type="project" value="TreeGrafter"/>
</dbReference>